<keyword evidence="1" id="KW-0732">Signal</keyword>
<dbReference type="PROSITE" id="PS50835">
    <property type="entry name" value="IG_LIKE"/>
    <property type="match status" value="1"/>
</dbReference>
<dbReference type="SMART" id="SM00409">
    <property type="entry name" value="IG"/>
    <property type="match status" value="1"/>
</dbReference>
<dbReference type="InterPro" id="IPR003599">
    <property type="entry name" value="Ig_sub"/>
</dbReference>
<keyword evidence="2" id="KW-0391">Immunity</keyword>
<proteinExistence type="predicted"/>
<dbReference type="AlphaFoldDB" id="A0A669DHK5"/>
<dbReference type="CDD" id="cd00099">
    <property type="entry name" value="IgV"/>
    <property type="match status" value="1"/>
</dbReference>
<dbReference type="InParanoid" id="A0A669DHK5"/>
<sequence>DVRTWLWFSPSLCTRVQQVPSSILGSLNGETAISCNHSESTYNVILWYQKPRGDSALKLIGYILYGNPTIEDGFQESFKISGDGSVKSQLEVEKLKAEDSGIYYCAASTHSELVNVLLLQKPYMILRHINKQRRREHLHLAAVYGRKSPMISKFFRKKRRVWVIKRSVRAGKQRWSKRMKNNRNG</sequence>
<evidence type="ECO:0000256" key="1">
    <source>
        <dbReference type="ARBA" id="ARBA00022729"/>
    </source>
</evidence>
<dbReference type="InterPro" id="IPR013783">
    <property type="entry name" value="Ig-like_fold"/>
</dbReference>
<dbReference type="InterPro" id="IPR007110">
    <property type="entry name" value="Ig-like_dom"/>
</dbReference>
<dbReference type="GO" id="GO:0007166">
    <property type="term" value="P:cell surface receptor signaling pathway"/>
    <property type="evidence" value="ECO:0007669"/>
    <property type="project" value="TreeGrafter"/>
</dbReference>
<reference evidence="4" key="3">
    <citation type="submission" date="2025-09" db="UniProtKB">
        <authorList>
            <consortium name="Ensembl"/>
        </authorList>
    </citation>
    <scope>IDENTIFICATION</scope>
</reference>
<reference evidence="5" key="1">
    <citation type="submission" date="2012-01" db="EMBL/GenBank/DDBJ databases">
        <title>The Genome Sequence of Oreochromis niloticus (Nile Tilapia).</title>
        <authorList>
            <consortium name="Broad Institute Genome Assembly Team"/>
            <consortium name="Broad Institute Sequencing Platform"/>
            <person name="Di Palma F."/>
            <person name="Johnson J."/>
            <person name="Lander E.S."/>
            <person name="Lindblad-Toh K."/>
        </authorList>
    </citation>
    <scope>NUCLEOTIDE SEQUENCE [LARGE SCALE GENOMIC DNA]</scope>
</reference>
<dbReference type="Gene3D" id="2.60.40.10">
    <property type="entry name" value="Immunoglobulins"/>
    <property type="match status" value="1"/>
</dbReference>
<dbReference type="GeneTree" id="ENSGT00940000166007"/>
<dbReference type="OMA" id="PATHSCE"/>
<dbReference type="PANTHER" id="PTHR23268">
    <property type="entry name" value="T-CELL RECEPTOR BETA CHAIN"/>
    <property type="match status" value="1"/>
</dbReference>
<protein>
    <recommendedName>
        <fullName evidence="3">Ig-like domain-containing protein</fullName>
    </recommendedName>
</protein>
<dbReference type="GO" id="GO:0005886">
    <property type="term" value="C:plasma membrane"/>
    <property type="evidence" value="ECO:0007669"/>
    <property type="project" value="TreeGrafter"/>
</dbReference>
<feature type="domain" description="Ig-like" evidence="3">
    <location>
        <begin position="10"/>
        <end position="115"/>
    </location>
</feature>
<dbReference type="Proteomes" id="UP000005207">
    <property type="component" value="Linkage group LG19"/>
</dbReference>
<evidence type="ECO:0000313" key="5">
    <source>
        <dbReference type="Proteomes" id="UP000005207"/>
    </source>
</evidence>
<name>A0A669DHK5_ORENI</name>
<accession>A0A669DHK5</accession>
<dbReference type="InterPro" id="IPR036179">
    <property type="entry name" value="Ig-like_dom_sf"/>
</dbReference>
<dbReference type="InterPro" id="IPR013106">
    <property type="entry name" value="Ig_V-set"/>
</dbReference>
<organism evidence="4 5">
    <name type="scientific">Oreochromis niloticus</name>
    <name type="common">Nile tilapia</name>
    <name type="synonym">Tilapia nilotica</name>
    <dbReference type="NCBI Taxonomy" id="8128"/>
    <lineage>
        <taxon>Eukaryota</taxon>
        <taxon>Metazoa</taxon>
        <taxon>Chordata</taxon>
        <taxon>Craniata</taxon>
        <taxon>Vertebrata</taxon>
        <taxon>Euteleostomi</taxon>
        <taxon>Actinopterygii</taxon>
        <taxon>Neopterygii</taxon>
        <taxon>Teleostei</taxon>
        <taxon>Neoteleostei</taxon>
        <taxon>Acanthomorphata</taxon>
        <taxon>Ovalentaria</taxon>
        <taxon>Cichlomorphae</taxon>
        <taxon>Cichliformes</taxon>
        <taxon>Cichlidae</taxon>
        <taxon>African cichlids</taxon>
        <taxon>Pseudocrenilabrinae</taxon>
        <taxon>Oreochromini</taxon>
        <taxon>Oreochromis</taxon>
    </lineage>
</organism>
<dbReference type="GO" id="GO:0002376">
    <property type="term" value="P:immune system process"/>
    <property type="evidence" value="ECO:0007669"/>
    <property type="project" value="UniProtKB-KW"/>
</dbReference>
<dbReference type="Ensembl" id="ENSONIT00000078162.1">
    <property type="protein sequence ID" value="ENSONIP00000057896.1"/>
    <property type="gene ID" value="ENSONIG00000036821.1"/>
</dbReference>
<evidence type="ECO:0000256" key="2">
    <source>
        <dbReference type="ARBA" id="ARBA00022859"/>
    </source>
</evidence>
<evidence type="ECO:0000313" key="4">
    <source>
        <dbReference type="Ensembl" id="ENSONIP00000057896.1"/>
    </source>
</evidence>
<keyword evidence="5" id="KW-1185">Reference proteome</keyword>
<dbReference type="SUPFAM" id="SSF48726">
    <property type="entry name" value="Immunoglobulin"/>
    <property type="match status" value="1"/>
</dbReference>
<dbReference type="SMART" id="SM00406">
    <property type="entry name" value="IGv"/>
    <property type="match status" value="1"/>
</dbReference>
<dbReference type="InterPro" id="IPR050413">
    <property type="entry name" value="TCR_beta_variable"/>
</dbReference>
<reference evidence="4" key="2">
    <citation type="submission" date="2025-08" db="UniProtKB">
        <authorList>
            <consortium name="Ensembl"/>
        </authorList>
    </citation>
    <scope>IDENTIFICATION</scope>
</reference>
<dbReference type="Pfam" id="PF07686">
    <property type="entry name" value="V-set"/>
    <property type="match status" value="1"/>
</dbReference>
<evidence type="ECO:0000259" key="3">
    <source>
        <dbReference type="PROSITE" id="PS50835"/>
    </source>
</evidence>